<reference evidence="11" key="1">
    <citation type="submission" date="2016-02" db="EMBL/GenBank/DDBJ databases">
        <authorList>
            <person name="Wen L."/>
            <person name="He K."/>
            <person name="Yang H."/>
        </authorList>
    </citation>
    <scope>NUCLEOTIDE SEQUENCE [LARGE SCALE GENOMIC DNA]</scope>
    <source>
        <strain evidence="11">JCM 15929</strain>
    </source>
</reference>
<feature type="domain" description="ABC transmembrane type-1" evidence="9">
    <location>
        <begin position="340"/>
        <end position="532"/>
    </location>
</feature>
<dbReference type="InterPro" id="IPR000515">
    <property type="entry name" value="MetI-like"/>
</dbReference>
<name>A0A138A0M2_9ACTN</name>
<dbReference type="AlphaFoldDB" id="A0A138A0M2"/>
<feature type="transmembrane region" description="Helical" evidence="8">
    <location>
        <begin position="511"/>
        <end position="532"/>
    </location>
</feature>
<feature type="transmembrane region" description="Helical" evidence="8">
    <location>
        <begin position="339"/>
        <end position="363"/>
    </location>
</feature>
<dbReference type="Proteomes" id="UP000070258">
    <property type="component" value="Unassembled WGS sequence"/>
</dbReference>
<accession>A0A138A0M2</accession>
<dbReference type="OrthoDB" id="9804629at2"/>
<evidence type="ECO:0000256" key="6">
    <source>
        <dbReference type="ARBA" id="ARBA00022989"/>
    </source>
</evidence>
<evidence type="ECO:0000313" key="11">
    <source>
        <dbReference type="Proteomes" id="UP000070258"/>
    </source>
</evidence>
<comment type="subcellular location">
    <subcellularLocation>
        <location evidence="1">Cell inner membrane</location>
        <topology evidence="1">Multi-pass membrane protein</topology>
    </subcellularLocation>
    <subcellularLocation>
        <location evidence="8">Cell membrane</location>
        <topology evidence="8">Multi-pass membrane protein</topology>
    </subcellularLocation>
</comment>
<evidence type="ECO:0000256" key="8">
    <source>
        <dbReference type="RuleBase" id="RU363032"/>
    </source>
</evidence>
<dbReference type="GO" id="GO:0055085">
    <property type="term" value="P:transmembrane transport"/>
    <property type="evidence" value="ECO:0007669"/>
    <property type="project" value="InterPro"/>
</dbReference>
<comment type="caution">
    <text evidence="10">The sequence shown here is derived from an EMBL/GenBank/DDBJ whole genome shotgun (WGS) entry which is preliminary data.</text>
</comment>
<evidence type="ECO:0000256" key="3">
    <source>
        <dbReference type="ARBA" id="ARBA00022475"/>
    </source>
</evidence>
<evidence type="ECO:0000256" key="1">
    <source>
        <dbReference type="ARBA" id="ARBA00004429"/>
    </source>
</evidence>
<feature type="transmembrane region" description="Helical" evidence="8">
    <location>
        <begin position="466"/>
        <end position="488"/>
    </location>
</feature>
<feature type="transmembrane region" description="Helical" evidence="8">
    <location>
        <begin position="191"/>
        <end position="218"/>
    </location>
</feature>
<feature type="transmembrane region" description="Helical" evidence="8">
    <location>
        <begin position="98"/>
        <end position="119"/>
    </location>
</feature>
<dbReference type="PROSITE" id="PS50928">
    <property type="entry name" value="ABC_TM1"/>
    <property type="match status" value="2"/>
</dbReference>
<feature type="transmembrane region" description="Helical" evidence="8">
    <location>
        <begin position="375"/>
        <end position="398"/>
    </location>
</feature>
<comment type="similarity">
    <text evidence="8">Belongs to the binding-protein-dependent transport system permease family.</text>
</comment>
<keyword evidence="5 8" id="KW-0812">Transmembrane</keyword>
<keyword evidence="4" id="KW-0997">Cell inner membrane</keyword>
<evidence type="ECO:0000256" key="7">
    <source>
        <dbReference type="ARBA" id="ARBA00023136"/>
    </source>
</evidence>
<feature type="transmembrane region" description="Helical" evidence="8">
    <location>
        <begin position="139"/>
        <end position="164"/>
    </location>
</feature>
<dbReference type="CDD" id="cd06261">
    <property type="entry name" value="TM_PBP2"/>
    <property type="match status" value="2"/>
</dbReference>
<keyword evidence="2 8" id="KW-0813">Transport</keyword>
<dbReference type="PANTHER" id="PTHR43357:SF4">
    <property type="entry name" value="INNER MEMBRANE ABC TRANSPORTER PERMEASE PROTEIN YDCV"/>
    <property type="match status" value="1"/>
</dbReference>
<feature type="transmembrane region" description="Helical" evidence="8">
    <location>
        <begin position="238"/>
        <end position="262"/>
    </location>
</feature>
<keyword evidence="3" id="KW-1003">Cell membrane</keyword>
<keyword evidence="7 8" id="KW-0472">Membrane</keyword>
<feature type="domain" description="ABC transmembrane type-1" evidence="9">
    <location>
        <begin position="64"/>
        <end position="257"/>
    </location>
</feature>
<keyword evidence="6 8" id="KW-1133">Transmembrane helix</keyword>
<gene>
    <name evidence="10" type="ORF">AXK60_19770</name>
</gene>
<dbReference type="PANTHER" id="PTHR43357">
    <property type="entry name" value="INNER MEMBRANE ABC TRANSPORTER PERMEASE PROTEIN YDCV"/>
    <property type="match status" value="1"/>
</dbReference>
<dbReference type="InterPro" id="IPR035906">
    <property type="entry name" value="MetI-like_sf"/>
</dbReference>
<evidence type="ECO:0000256" key="5">
    <source>
        <dbReference type="ARBA" id="ARBA00022692"/>
    </source>
</evidence>
<dbReference type="STRING" id="239498.AXK60_19770"/>
<sequence length="545" mass="56352">MTFRVLRGVAPSASLGRLALLAAPLLFVAVFFVWPVAAIIGRGLSSDGVSLWEGFTGAGGLGLVWFTVWQAAASTLLTVILGLPLAWLTARVKFRGQWLVRVLVTVPFVLPTVVVGVAFRTMFAPGGGLGFLGLSETVWAVLLAHAYFNVSVVARIVGGVWSAVDPRAEQAARTLGAGPARAFLTATAPALLPAIASAAAVVFLFCATSFGIVLVVGGSRLRTLETAMYQEVVGAFDLRTAALLALVQIVVVILAVTLSGALRVRASRPSSAARPQPARPSGAARIGVLVGVPTAVVALLFPLVALLLRSLHPDPSGALSLDAYRRLTEDFGGVVPTKAMVMSLVTAAQAGAIALVVGTLAALAISRSRGLLSRFADAVVMLPLGVSAVTLGFGYLLALQSLPTVRESPAVLPFVQALVALPLVVRVLVPALAAVDPRQRQAAAVLGASPLRVFTSVDLPVVGRSVAVAAGFAYVVTLGEFGAASFLVRPEQMTLPVLIGRISGRPGWDNAALAASCSVLLIVATVLVIGLVEVLRRDDTARAEF</sequence>
<feature type="transmembrane region" description="Helical" evidence="8">
    <location>
        <begin position="62"/>
        <end position="86"/>
    </location>
</feature>
<evidence type="ECO:0000259" key="9">
    <source>
        <dbReference type="PROSITE" id="PS50928"/>
    </source>
</evidence>
<dbReference type="EMBL" id="LSRF01000058">
    <property type="protein sequence ID" value="KXP03988.1"/>
    <property type="molecule type" value="Genomic_DNA"/>
</dbReference>
<feature type="transmembrane region" description="Helical" evidence="8">
    <location>
        <begin position="283"/>
        <end position="308"/>
    </location>
</feature>
<evidence type="ECO:0000256" key="4">
    <source>
        <dbReference type="ARBA" id="ARBA00022519"/>
    </source>
</evidence>
<dbReference type="Pfam" id="PF00528">
    <property type="entry name" value="BPD_transp_1"/>
    <property type="match status" value="1"/>
</dbReference>
<proteinExistence type="inferred from homology"/>
<protein>
    <submittedName>
        <fullName evidence="10">Iron ABC transporter permease</fullName>
    </submittedName>
</protein>
<dbReference type="GO" id="GO:0005886">
    <property type="term" value="C:plasma membrane"/>
    <property type="evidence" value="ECO:0007669"/>
    <property type="project" value="UniProtKB-SubCell"/>
</dbReference>
<organism evidence="10 11">
    <name type="scientific">Tsukamurella pseudospumae</name>
    <dbReference type="NCBI Taxonomy" id="239498"/>
    <lineage>
        <taxon>Bacteria</taxon>
        <taxon>Bacillati</taxon>
        <taxon>Actinomycetota</taxon>
        <taxon>Actinomycetes</taxon>
        <taxon>Mycobacteriales</taxon>
        <taxon>Tsukamurellaceae</taxon>
        <taxon>Tsukamurella</taxon>
    </lineage>
</organism>
<feature type="transmembrane region" description="Helical" evidence="8">
    <location>
        <begin position="410"/>
        <end position="429"/>
    </location>
</feature>
<evidence type="ECO:0000313" key="10">
    <source>
        <dbReference type="EMBL" id="KXP03988.1"/>
    </source>
</evidence>
<dbReference type="SUPFAM" id="SSF161098">
    <property type="entry name" value="MetI-like"/>
    <property type="match status" value="2"/>
</dbReference>
<dbReference type="Gene3D" id="1.10.3720.10">
    <property type="entry name" value="MetI-like"/>
    <property type="match status" value="2"/>
</dbReference>
<evidence type="ECO:0000256" key="2">
    <source>
        <dbReference type="ARBA" id="ARBA00022448"/>
    </source>
</evidence>